<dbReference type="PROSITE" id="PS00166">
    <property type="entry name" value="ENOYL_COA_HYDRATASE"/>
    <property type="match status" value="1"/>
</dbReference>
<dbReference type="InterPro" id="IPR001753">
    <property type="entry name" value="Enoyl-CoA_hydra/iso"/>
</dbReference>
<dbReference type="InterPro" id="IPR018376">
    <property type="entry name" value="Enoyl-CoA_hyd/isom_CS"/>
</dbReference>
<gene>
    <name evidence="3" type="primary">paaG</name>
    <name evidence="3" type="ORF">AMETH_4557</name>
</gene>
<dbReference type="STRING" id="1068978.AMETH_4557"/>
<keyword evidence="4" id="KW-1185">Reference proteome</keyword>
<name>A0A076MVA9_AMYME</name>
<dbReference type="Proteomes" id="UP000062973">
    <property type="component" value="Chromosome"/>
</dbReference>
<dbReference type="AlphaFoldDB" id="A0A076MVA9"/>
<protein>
    <submittedName>
        <fullName evidence="3">Putative enoyl-CoA hydratase/isomerase</fullName>
    </submittedName>
</protein>
<proteinExistence type="inferred from homology"/>
<sequence length="268" mass="27349">MTPPVTLEVTDGVALLGLARPERNNAVDLPLARALRDAVAEVAATPDVGAAVLFGHGEQFSVGGDLLAFADAEAPGQFLAELARTAHEAVLGLRSLTVPVVASVQGACAGAGIGFALSADLVLAEHTARFVVAYTATGLSPDCGVSWALTRALGPARASDLILTNRKVEGTEAERIGLVSRAVAPGTARAEAVRLATALARGPRRALAASAGLVRRAVSEPLSGHLDAEARSIAALIETPDGQEGVHAFLAKRTPRFTHTTAGAADHD</sequence>
<reference evidence="3 4" key="1">
    <citation type="submission" date="2014-07" db="EMBL/GenBank/DDBJ databases">
        <title>Whole Genome Sequence of the Amycolatopsis methanolica 239.</title>
        <authorList>
            <person name="Tang B."/>
        </authorList>
    </citation>
    <scope>NUCLEOTIDE SEQUENCE [LARGE SCALE GENOMIC DNA]</scope>
    <source>
        <strain evidence="3 4">239</strain>
    </source>
</reference>
<dbReference type="KEGG" id="amq:AMETH_4557"/>
<dbReference type="InterPro" id="IPR029045">
    <property type="entry name" value="ClpP/crotonase-like_dom_sf"/>
</dbReference>
<evidence type="ECO:0000256" key="2">
    <source>
        <dbReference type="RuleBase" id="RU003707"/>
    </source>
</evidence>
<dbReference type="SUPFAM" id="SSF52096">
    <property type="entry name" value="ClpP/crotonase"/>
    <property type="match status" value="1"/>
</dbReference>
<dbReference type="OrthoDB" id="3473569at2"/>
<accession>A0A076MVA9</accession>
<dbReference type="eggNOG" id="COG1024">
    <property type="taxonomic scope" value="Bacteria"/>
</dbReference>
<dbReference type="CDD" id="cd06558">
    <property type="entry name" value="crotonase-like"/>
    <property type="match status" value="1"/>
</dbReference>
<dbReference type="EMBL" id="CP009110">
    <property type="protein sequence ID" value="AIJ24649.1"/>
    <property type="molecule type" value="Genomic_DNA"/>
</dbReference>
<dbReference type="HOGENOM" id="CLU_009834_7_2_11"/>
<dbReference type="PATRIC" id="fig|1068978.7.peg.4891"/>
<comment type="similarity">
    <text evidence="1 2">Belongs to the enoyl-CoA hydratase/isomerase family.</text>
</comment>
<dbReference type="Gene3D" id="3.90.226.10">
    <property type="entry name" value="2-enoyl-CoA Hydratase, Chain A, domain 1"/>
    <property type="match status" value="1"/>
</dbReference>
<evidence type="ECO:0000313" key="4">
    <source>
        <dbReference type="Proteomes" id="UP000062973"/>
    </source>
</evidence>
<dbReference type="GO" id="GO:0016853">
    <property type="term" value="F:isomerase activity"/>
    <property type="evidence" value="ECO:0007669"/>
    <property type="project" value="UniProtKB-KW"/>
</dbReference>
<dbReference type="PANTHER" id="PTHR43802">
    <property type="entry name" value="ENOYL-COA HYDRATASE"/>
    <property type="match status" value="1"/>
</dbReference>
<evidence type="ECO:0000313" key="3">
    <source>
        <dbReference type="EMBL" id="AIJ24649.1"/>
    </source>
</evidence>
<dbReference type="RefSeq" id="WP_017983474.1">
    <property type="nucleotide sequence ID" value="NZ_AQUL01000001.1"/>
</dbReference>
<dbReference type="PANTHER" id="PTHR43802:SF1">
    <property type="entry name" value="IP11341P-RELATED"/>
    <property type="match status" value="1"/>
</dbReference>
<evidence type="ECO:0000256" key="1">
    <source>
        <dbReference type="ARBA" id="ARBA00005254"/>
    </source>
</evidence>
<keyword evidence="3" id="KW-0413">Isomerase</keyword>
<dbReference type="Pfam" id="PF00378">
    <property type="entry name" value="ECH_1"/>
    <property type="match status" value="1"/>
</dbReference>
<organism evidence="3 4">
    <name type="scientific">Amycolatopsis methanolica 239</name>
    <dbReference type="NCBI Taxonomy" id="1068978"/>
    <lineage>
        <taxon>Bacteria</taxon>
        <taxon>Bacillati</taxon>
        <taxon>Actinomycetota</taxon>
        <taxon>Actinomycetes</taxon>
        <taxon>Pseudonocardiales</taxon>
        <taxon>Pseudonocardiaceae</taxon>
        <taxon>Amycolatopsis</taxon>
        <taxon>Amycolatopsis methanolica group</taxon>
    </lineage>
</organism>